<accession>D8U7G1</accession>
<feature type="compositionally biased region" description="Basic and acidic residues" evidence="1">
    <location>
        <begin position="373"/>
        <end position="382"/>
    </location>
</feature>
<feature type="compositionally biased region" description="Polar residues" evidence="1">
    <location>
        <begin position="385"/>
        <end position="403"/>
    </location>
</feature>
<dbReference type="KEGG" id="vcn:VOLCADRAFT_95436"/>
<name>D8U7G1_VOLCA</name>
<feature type="compositionally biased region" description="Polar residues" evidence="1">
    <location>
        <begin position="714"/>
        <end position="725"/>
    </location>
</feature>
<dbReference type="RefSeq" id="XP_002954589.1">
    <property type="nucleotide sequence ID" value="XM_002954543.1"/>
</dbReference>
<feature type="compositionally biased region" description="Basic and acidic residues" evidence="1">
    <location>
        <begin position="699"/>
        <end position="709"/>
    </location>
</feature>
<dbReference type="AlphaFoldDB" id="D8U7G1"/>
<gene>
    <name evidence="2" type="ORF">VOLCADRAFT_95436</name>
</gene>
<dbReference type="OrthoDB" id="10469422at2759"/>
<reference evidence="2 3" key="1">
    <citation type="journal article" date="2010" name="Science">
        <title>Genomic analysis of organismal complexity in the multicellular green alga Volvox carteri.</title>
        <authorList>
            <person name="Prochnik S.E."/>
            <person name="Umen J."/>
            <person name="Nedelcu A.M."/>
            <person name="Hallmann A."/>
            <person name="Miller S.M."/>
            <person name="Nishii I."/>
            <person name="Ferris P."/>
            <person name="Kuo A."/>
            <person name="Mitros T."/>
            <person name="Fritz-Laylin L.K."/>
            <person name="Hellsten U."/>
            <person name="Chapman J."/>
            <person name="Simakov O."/>
            <person name="Rensing S.A."/>
            <person name="Terry A."/>
            <person name="Pangilinan J."/>
            <person name="Kapitonov V."/>
            <person name="Jurka J."/>
            <person name="Salamov A."/>
            <person name="Shapiro H."/>
            <person name="Schmutz J."/>
            <person name="Grimwood J."/>
            <person name="Lindquist E."/>
            <person name="Lucas S."/>
            <person name="Grigoriev I.V."/>
            <person name="Schmitt R."/>
            <person name="Kirk D."/>
            <person name="Rokhsar D.S."/>
        </authorList>
    </citation>
    <scope>NUCLEOTIDE SEQUENCE [LARGE SCALE GENOMIC DNA]</scope>
    <source>
        <strain evidence="3">f. Nagariensis / Eve</strain>
    </source>
</reference>
<feature type="region of interest" description="Disordered" evidence="1">
    <location>
        <begin position="341"/>
        <end position="406"/>
    </location>
</feature>
<evidence type="ECO:0000256" key="1">
    <source>
        <dbReference type="SAM" id="MobiDB-lite"/>
    </source>
</evidence>
<dbReference type="Proteomes" id="UP000001058">
    <property type="component" value="Unassembled WGS sequence"/>
</dbReference>
<dbReference type="InParanoid" id="D8U7G1"/>
<feature type="region of interest" description="Disordered" evidence="1">
    <location>
        <begin position="181"/>
        <end position="220"/>
    </location>
</feature>
<keyword evidence="3" id="KW-1185">Reference proteome</keyword>
<feature type="compositionally biased region" description="Low complexity" evidence="1">
    <location>
        <begin position="195"/>
        <end position="209"/>
    </location>
</feature>
<proteinExistence type="predicted"/>
<sequence>MPPTQTRTGEVFAVCNASKRELLWIDDDDGVLCTRPTKEGSTGIIPTRRTSRGRVDPGYLYGMPSTCGLSSSRAQVGGVEYNSFFVNPLAEGSHDGGEPIPYAGAALGTTNALLGILCKGHNNPLADEYSELSYSSTPESSPAKVRIRAFAPRYSSSDCSCALDSGKCEVDFDSGWPASPGTPLLGPNVPMTDVLGSSSAASEGSGSLLPPAPCAPQSRQPYARVGKHFSEGPGSCKTSLGGEGSEECGRALQGVDKGISAAVEGENFATEIGKEPSRCRGGCSGESIDNDALREQHESDIEEADVLEGSSGGRAPIVAADHASAASDVCAPCTPPLAARDGSGGSVAAAGGLAPGPGRLGNRQAMSDGGNGGEKRLSEAPKLRSATSVPTAQLQVPQRNSAFSKREPSWRCMAASSLQLHFTPESAVVDVSSVLPRGADGEAQMLVSLPEAALLGAQAVPMEAAQLAQGVLQQQQQPSNLLQQLRDMRPAVPYGVVPSGCAALPSWQVDAQEERTVAQPPNAPCTVHAPLQEAAQPPPPPQQQASHLGLQHRGGTIAKHCAQPKLVCSLPEHFPSYFNGSQQLPSPPVLSPPATVTVTVEGEVAEEETAIAEPEVLKDLTATGPAARVDPPAWTPRKVLGQSSGGTCIGSVSPGLTAVSSTVATSASLTSLPSAFLPSVPAALFSSPFVPPVPSNPGKGDKSSRRGGDEEPVATNTTKAINASDTDLTAATPVCPVTPMAAQPTRAPAFPDPGCSISALAMTRMLIRQLGLLPLKEAPLLPVGGASQPQLRGCTTMAAVAMLDLPGPSPFAVAVSAAEAAMRCTEPADGNNEAANVTATLQQQNGSIQSDDIISLRESEHGREAPSLTCGSVLREADVATMRCTNKSSHVAGNAAAAAAATLEVMDLWALDTAASAAAGGSGGFNDDIFSVMTTTQESSALFDVDRGSCSLPCLLSARSMQGWLEPQGWKPLREKYCGVQHQQPMHHHELQYVGGDGGSQVTVM</sequence>
<dbReference type="GeneID" id="9626133"/>
<organism evidence="3">
    <name type="scientific">Volvox carteri f. nagariensis</name>
    <dbReference type="NCBI Taxonomy" id="3068"/>
    <lineage>
        <taxon>Eukaryota</taxon>
        <taxon>Viridiplantae</taxon>
        <taxon>Chlorophyta</taxon>
        <taxon>core chlorophytes</taxon>
        <taxon>Chlorophyceae</taxon>
        <taxon>CS clade</taxon>
        <taxon>Chlamydomonadales</taxon>
        <taxon>Volvocaceae</taxon>
        <taxon>Volvox</taxon>
    </lineage>
</organism>
<evidence type="ECO:0000313" key="2">
    <source>
        <dbReference type="EMBL" id="EFJ44230.1"/>
    </source>
</evidence>
<feature type="compositionally biased region" description="Low complexity" evidence="1">
    <location>
        <begin position="341"/>
        <end position="352"/>
    </location>
</feature>
<dbReference type="EMBL" id="GL378365">
    <property type="protein sequence ID" value="EFJ44230.1"/>
    <property type="molecule type" value="Genomic_DNA"/>
</dbReference>
<evidence type="ECO:0000313" key="3">
    <source>
        <dbReference type="Proteomes" id="UP000001058"/>
    </source>
</evidence>
<feature type="region of interest" description="Disordered" evidence="1">
    <location>
        <begin position="688"/>
        <end position="725"/>
    </location>
</feature>
<protein>
    <submittedName>
        <fullName evidence="2">Uncharacterized protein</fullName>
    </submittedName>
</protein>